<dbReference type="GO" id="GO:0003677">
    <property type="term" value="F:DNA binding"/>
    <property type="evidence" value="ECO:0007669"/>
    <property type="project" value="InterPro"/>
</dbReference>
<dbReference type="EMBL" id="PIPR01000001">
    <property type="protein sequence ID" value="RUO42013.1"/>
    <property type="molecule type" value="Genomic_DNA"/>
</dbReference>
<dbReference type="GO" id="GO:0006352">
    <property type="term" value="P:DNA-templated transcription initiation"/>
    <property type="evidence" value="ECO:0007669"/>
    <property type="project" value="InterPro"/>
</dbReference>
<gene>
    <name evidence="6" type="ORF">CWE22_07680</name>
</gene>
<feature type="domain" description="RNA polymerase sigma factor 70 region 4 type 2" evidence="5">
    <location>
        <begin position="121"/>
        <end position="171"/>
    </location>
</feature>
<keyword evidence="7" id="KW-1185">Reference proteome</keyword>
<keyword evidence="3" id="KW-0731">Sigma factor</keyword>
<proteinExistence type="inferred from homology"/>
<dbReference type="SUPFAM" id="SSF88659">
    <property type="entry name" value="Sigma3 and sigma4 domains of RNA polymerase sigma factors"/>
    <property type="match status" value="1"/>
</dbReference>
<keyword evidence="4" id="KW-0804">Transcription</keyword>
<dbReference type="Proteomes" id="UP000287766">
    <property type="component" value="Unassembled WGS sequence"/>
</dbReference>
<dbReference type="Gene3D" id="1.10.10.10">
    <property type="entry name" value="Winged helix-like DNA-binding domain superfamily/Winged helix DNA-binding domain"/>
    <property type="match status" value="1"/>
</dbReference>
<dbReference type="PANTHER" id="PTHR43133">
    <property type="entry name" value="RNA POLYMERASE ECF-TYPE SIGMA FACTO"/>
    <property type="match status" value="1"/>
</dbReference>
<organism evidence="6 7">
    <name type="scientific">Pseudidiomarina aestuarii</name>
    <dbReference type="NCBI Taxonomy" id="624146"/>
    <lineage>
        <taxon>Bacteria</taxon>
        <taxon>Pseudomonadati</taxon>
        <taxon>Pseudomonadota</taxon>
        <taxon>Gammaproteobacteria</taxon>
        <taxon>Alteromonadales</taxon>
        <taxon>Idiomarinaceae</taxon>
        <taxon>Pseudidiomarina</taxon>
    </lineage>
</organism>
<comment type="caution">
    <text evidence="6">The sequence shown here is derived from an EMBL/GenBank/DDBJ whole genome shotgun (WGS) entry which is preliminary data.</text>
</comment>
<dbReference type="SUPFAM" id="SSF88946">
    <property type="entry name" value="Sigma2 domain of RNA polymerase sigma factors"/>
    <property type="match status" value="1"/>
</dbReference>
<dbReference type="Pfam" id="PF08281">
    <property type="entry name" value="Sigma70_r4_2"/>
    <property type="match status" value="1"/>
</dbReference>
<dbReference type="AlphaFoldDB" id="A0A7Z6ZV80"/>
<dbReference type="InterPro" id="IPR013324">
    <property type="entry name" value="RNA_pol_sigma_r3/r4-like"/>
</dbReference>
<dbReference type="InterPro" id="IPR014284">
    <property type="entry name" value="RNA_pol_sigma-70_dom"/>
</dbReference>
<dbReference type="RefSeq" id="WP_169930739.1">
    <property type="nucleotide sequence ID" value="NZ_PIPR01000001.1"/>
</dbReference>
<dbReference type="PANTHER" id="PTHR43133:SF46">
    <property type="entry name" value="RNA POLYMERASE SIGMA-70 FACTOR ECF SUBFAMILY"/>
    <property type="match status" value="1"/>
</dbReference>
<evidence type="ECO:0000256" key="1">
    <source>
        <dbReference type="ARBA" id="ARBA00010641"/>
    </source>
</evidence>
<evidence type="ECO:0000313" key="6">
    <source>
        <dbReference type="EMBL" id="RUO42013.1"/>
    </source>
</evidence>
<reference evidence="7" key="1">
    <citation type="journal article" date="2018" name="Front. Microbiol.">
        <title>Genome-Based Analysis Reveals the Taxonomy and Diversity of the Family Idiomarinaceae.</title>
        <authorList>
            <person name="Liu Y."/>
            <person name="Lai Q."/>
            <person name="Shao Z."/>
        </authorList>
    </citation>
    <scope>NUCLEOTIDE SEQUENCE [LARGE SCALE GENOMIC DNA]</scope>
    <source>
        <strain evidence="7">KYW314</strain>
    </source>
</reference>
<name>A0A7Z6ZV80_9GAMM</name>
<dbReference type="Gene3D" id="1.10.1740.10">
    <property type="match status" value="1"/>
</dbReference>
<evidence type="ECO:0000256" key="4">
    <source>
        <dbReference type="ARBA" id="ARBA00023163"/>
    </source>
</evidence>
<comment type="similarity">
    <text evidence="1">Belongs to the sigma-70 factor family. ECF subfamily.</text>
</comment>
<evidence type="ECO:0000259" key="5">
    <source>
        <dbReference type="Pfam" id="PF08281"/>
    </source>
</evidence>
<evidence type="ECO:0000256" key="2">
    <source>
        <dbReference type="ARBA" id="ARBA00023015"/>
    </source>
</evidence>
<dbReference type="NCBIfam" id="TIGR02937">
    <property type="entry name" value="sigma70-ECF"/>
    <property type="match status" value="1"/>
</dbReference>
<dbReference type="GO" id="GO:0016987">
    <property type="term" value="F:sigma factor activity"/>
    <property type="evidence" value="ECO:0007669"/>
    <property type="project" value="UniProtKB-KW"/>
</dbReference>
<dbReference type="InterPro" id="IPR039425">
    <property type="entry name" value="RNA_pol_sigma-70-like"/>
</dbReference>
<evidence type="ECO:0000313" key="7">
    <source>
        <dbReference type="Proteomes" id="UP000287766"/>
    </source>
</evidence>
<keyword evidence="2" id="KW-0805">Transcription regulation</keyword>
<sequence>MTSKLSFIWQQRFARLHTKLFPKLIGFLSAQVPKQEAEEIAQEALLKVYQRLQDALEKNEKLSDENLAALTYTIAKNLVISRARHLKIRWQYHEEQRTQLSLEASHNAEQSVINDDMNRHLLAAINRLPAICRNVFILRKIHNKRYQDIATELNISVKTVENHLSKGMKLCRQYMIESVNEESKQSSMDSTLCK</sequence>
<protein>
    <submittedName>
        <fullName evidence="6">RNA polymerase subunit sigma-70</fullName>
    </submittedName>
</protein>
<evidence type="ECO:0000256" key="3">
    <source>
        <dbReference type="ARBA" id="ARBA00023082"/>
    </source>
</evidence>
<dbReference type="InterPro" id="IPR013325">
    <property type="entry name" value="RNA_pol_sigma_r2"/>
</dbReference>
<dbReference type="InterPro" id="IPR013249">
    <property type="entry name" value="RNA_pol_sigma70_r4_t2"/>
</dbReference>
<dbReference type="InterPro" id="IPR036388">
    <property type="entry name" value="WH-like_DNA-bd_sf"/>
</dbReference>
<accession>A0A7Z6ZV80</accession>